<feature type="region of interest" description="Disordered" evidence="1">
    <location>
        <begin position="129"/>
        <end position="150"/>
    </location>
</feature>
<reference evidence="2" key="1">
    <citation type="submission" date="2016-04" db="EMBL/GenBank/DDBJ databases">
        <authorList>
            <person name="Nguyen H.D."/>
            <person name="Kesanakurti P."/>
            <person name="Cullis J."/>
            <person name="Levesque C.A."/>
            <person name="Hambleton S."/>
        </authorList>
    </citation>
    <scope>NUCLEOTIDE SEQUENCE</scope>
    <source>
        <strain evidence="2">DAOMC 238032</strain>
    </source>
</reference>
<dbReference type="Proteomes" id="UP000077671">
    <property type="component" value="Unassembled WGS sequence"/>
</dbReference>
<organism evidence="2 3">
    <name type="scientific">Tilletia caries</name>
    <name type="common">wheat bunt fungus</name>
    <dbReference type="NCBI Taxonomy" id="13290"/>
    <lineage>
        <taxon>Eukaryota</taxon>
        <taxon>Fungi</taxon>
        <taxon>Dikarya</taxon>
        <taxon>Basidiomycota</taxon>
        <taxon>Ustilaginomycotina</taxon>
        <taxon>Exobasidiomycetes</taxon>
        <taxon>Tilletiales</taxon>
        <taxon>Tilletiaceae</taxon>
        <taxon>Tilletia</taxon>
    </lineage>
</organism>
<comment type="caution">
    <text evidence="2">The sequence shown here is derived from an EMBL/GenBank/DDBJ whole genome shotgun (WGS) entry which is preliminary data.</text>
</comment>
<reference evidence="2" key="2">
    <citation type="journal article" date="2019" name="IMA Fungus">
        <title>Genome sequencing and comparison of five Tilletia species to identify candidate genes for the detection of regulated species infecting wheat.</title>
        <authorList>
            <person name="Nguyen H.D.T."/>
            <person name="Sultana T."/>
            <person name="Kesanakurti P."/>
            <person name="Hambleton S."/>
        </authorList>
    </citation>
    <scope>NUCLEOTIDE SEQUENCE</scope>
    <source>
        <strain evidence="2">DAOMC 238032</strain>
    </source>
</reference>
<evidence type="ECO:0000313" key="2">
    <source>
        <dbReference type="EMBL" id="KAE8235372.1"/>
    </source>
</evidence>
<gene>
    <name evidence="2" type="ORF">A4X03_0g9801</name>
</gene>
<sequence length="245" mass="26840">MSEDIEWLRSKGLLHLLIANGRDPRSALDQLRTGLLNGYIRAKAIHAVLTKPWPAKMGDGYVLRDVDVPAGLWAGLAHNSEIDLSEDVFWSNSQATATGFHTIRLTGLLFAKHDVLGFLDLSDAAPPKTSEARLSRADDGTQHERPPAGDGVVDLADVDSDVAASITAQAATAAAVRACRTWLTELYQTEKPGLPSRDAAKQQAFEKWPDGRMSGRQFLLLYQELSKERPWMSRRGPKPKSSGDN</sequence>
<evidence type="ECO:0000256" key="1">
    <source>
        <dbReference type="SAM" id="MobiDB-lite"/>
    </source>
</evidence>
<name>A0A8T8S994_9BASI</name>
<dbReference type="AlphaFoldDB" id="A0A8T8S994"/>
<accession>A0A8T8S994</accession>
<feature type="compositionally biased region" description="Basic and acidic residues" evidence="1">
    <location>
        <begin position="130"/>
        <end position="147"/>
    </location>
</feature>
<dbReference type="EMBL" id="LWDD02004335">
    <property type="protein sequence ID" value="KAE8235372.1"/>
    <property type="molecule type" value="Genomic_DNA"/>
</dbReference>
<protein>
    <submittedName>
        <fullName evidence="2">Uncharacterized protein</fullName>
    </submittedName>
</protein>
<evidence type="ECO:0000313" key="3">
    <source>
        <dbReference type="Proteomes" id="UP000077671"/>
    </source>
</evidence>
<proteinExistence type="predicted"/>